<evidence type="ECO:0000256" key="10">
    <source>
        <dbReference type="ARBA" id="ARBA00023136"/>
    </source>
</evidence>
<dbReference type="GeneID" id="108509299"/>
<keyword evidence="14" id="KW-1185">Reference proteome</keyword>
<keyword evidence="8 13" id="KW-1133">Transmembrane helix</keyword>
<comment type="similarity">
    <text evidence="3">Belongs to the major facilitator superfamily.</text>
</comment>
<evidence type="ECO:0000313" key="14">
    <source>
        <dbReference type="Proteomes" id="UP000504624"/>
    </source>
</evidence>
<proteinExistence type="inferred from homology"/>
<dbReference type="GO" id="GO:0015098">
    <property type="term" value="F:molybdate ion transmembrane transporter activity"/>
    <property type="evidence" value="ECO:0007669"/>
    <property type="project" value="InterPro"/>
</dbReference>
<evidence type="ECO:0000256" key="1">
    <source>
        <dbReference type="ARBA" id="ARBA00003019"/>
    </source>
</evidence>
<evidence type="ECO:0000256" key="4">
    <source>
        <dbReference type="ARBA" id="ARBA00021242"/>
    </source>
</evidence>
<dbReference type="RefSeq" id="XP_017694150.1">
    <property type="nucleotide sequence ID" value="XM_017838661.1"/>
</dbReference>
<feature type="transmembrane region" description="Helical" evidence="13">
    <location>
        <begin position="292"/>
        <end position="313"/>
    </location>
</feature>
<evidence type="ECO:0000256" key="2">
    <source>
        <dbReference type="ARBA" id="ARBA00004651"/>
    </source>
</evidence>
<comment type="function">
    <text evidence="1">Mediates high-affinity intracellular uptake of the rare oligo-element molybdenum.</text>
</comment>
<feature type="transmembrane region" description="Helical" evidence="13">
    <location>
        <begin position="244"/>
        <end position="262"/>
    </location>
</feature>
<evidence type="ECO:0000256" key="11">
    <source>
        <dbReference type="ARBA" id="ARBA00030646"/>
    </source>
</evidence>
<evidence type="ECO:0000256" key="12">
    <source>
        <dbReference type="ARBA" id="ARBA00032555"/>
    </source>
</evidence>
<feature type="transmembrane region" description="Helical" evidence="13">
    <location>
        <begin position="121"/>
        <end position="144"/>
    </location>
</feature>
<feature type="transmembrane region" description="Helical" evidence="13">
    <location>
        <begin position="422"/>
        <end position="446"/>
    </location>
</feature>
<dbReference type="GO" id="GO:0006811">
    <property type="term" value="P:monoatomic ion transport"/>
    <property type="evidence" value="ECO:0007669"/>
    <property type="project" value="UniProtKB-KW"/>
</dbReference>
<evidence type="ECO:0000256" key="9">
    <source>
        <dbReference type="ARBA" id="ARBA00023065"/>
    </source>
</evidence>
<protein>
    <recommendedName>
        <fullName evidence="4">Molybdate-anion transporter</fullName>
    </recommendedName>
    <alternativeName>
        <fullName evidence="11">Major facilitator superfamily domain-containing protein 5</fullName>
    </alternativeName>
    <alternativeName>
        <fullName evidence="12">Molybdate transporter 2 homolog</fullName>
    </alternativeName>
</protein>
<dbReference type="PANTHER" id="PTHR23516:SF1">
    <property type="entry name" value="MOLYBDATE-ANION TRANSPORTER"/>
    <property type="match status" value="1"/>
</dbReference>
<evidence type="ECO:0000256" key="13">
    <source>
        <dbReference type="SAM" id="Phobius"/>
    </source>
</evidence>
<dbReference type="GO" id="GO:0005886">
    <property type="term" value="C:plasma membrane"/>
    <property type="evidence" value="ECO:0007669"/>
    <property type="project" value="UniProtKB-SubCell"/>
</dbReference>
<comment type="subcellular location">
    <subcellularLocation>
        <location evidence="2">Cell membrane</location>
        <topology evidence="2">Multi-pass membrane protein</topology>
    </subcellularLocation>
</comment>
<evidence type="ECO:0000313" key="15">
    <source>
        <dbReference type="RefSeq" id="XP_017694150.1"/>
    </source>
</evidence>
<reference evidence="15" key="1">
    <citation type="submission" date="2025-08" db="UniProtKB">
        <authorList>
            <consortium name="RefSeq"/>
        </authorList>
    </citation>
    <scope>IDENTIFICATION</scope>
</reference>
<keyword evidence="10 13" id="KW-0472">Membrane</keyword>
<dbReference type="SUPFAM" id="SSF103473">
    <property type="entry name" value="MFS general substrate transporter"/>
    <property type="match status" value="1"/>
</dbReference>
<dbReference type="OrthoDB" id="263957at2759"/>
<dbReference type="AlphaFoldDB" id="A0A6J0J5G3"/>
<dbReference type="CTD" id="84975"/>
<feature type="transmembrane region" description="Helical" evidence="13">
    <location>
        <begin position="90"/>
        <end position="109"/>
    </location>
</feature>
<dbReference type="Proteomes" id="UP000504624">
    <property type="component" value="Unplaced"/>
</dbReference>
<gene>
    <name evidence="15" type="primary">MFSD5</name>
</gene>
<organism evidence="14 15">
    <name type="scientific">Lepidothrix coronata</name>
    <name type="common">blue-crowned manakin</name>
    <dbReference type="NCBI Taxonomy" id="321398"/>
    <lineage>
        <taxon>Eukaryota</taxon>
        <taxon>Metazoa</taxon>
        <taxon>Chordata</taxon>
        <taxon>Craniata</taxon>
        <taxon>Vertebrata</taxon>
        <taxon>Euteleostomi</taxon>
        <taxon>Archelosauria</taxon>
        <taxon>Archosauria</taxon>
        <taxon>Dinosauria</taxon>
        <taxon>Saurischia</taxon>
        <taxon>Theropoda</taxon>
        <taxon>Coelurosauria</taxon>
        <taxon>Aves</taxon>
        <taxon>Neognathae</taxon>
        <taxon>Neoaves</taxon>
        <taxon>Telluraves</taxon>
        <taxon>Australaves</taxon>
        <taxon>Passeriformes</taxon>
        <taxon>Pipridae</taxon>
        <taxon>Lepidothrix</taxon>
    </lineage>
</organism>
<keyword evidence="9" id="KW-0406">Ion transport</keyword>
<sequence>MFLCHVIRAKMAAPIGRRKRKWVRGGAARSLRPPLPLLPPFTPLSPPLPTMLLLPLSALLLLLLLLLLLEFPPRSPPSSNPAFQEFQRRFHLGFLPALAADWLQGPHLFQVFRSRGFLQTQIAALYSLGFASNLVFGLFSHFFVDRLGRRRSCVLFSVLCSLSCLLLLSRDFPALAAGRLLGGVGTSLLFTSFESWYVHEHLERHDFPQEWIPDTFSRVALWNGVVAVAAGAVAELLVLGGGPVTPFVAAVPFLAFSGIFAVKNWDENYGKHRSCPKACGEGLRGLRDPPGALLGVVQALVEGVILIFIFLWTPVLEPLGIPLGIAFSGFMAASAVGSSLFRQGVVGGLQLQPLHLLTGSVALLGVSLLLLALPVPPPGAFLVFLLLEFSCGIYFPAMGFLRRRLEHGGAAGGSRWLRGGAQGVFGGAALAALVALGATGGVLAVARGDPRLRVGGEEGEGGVDTGM</sequence>
<accession>A0A6J0J5G3</accession>
<dbReference type="Pfam" id="PF05631">
    <property type="entry name" value="MFS_5"/>
    <property type="match status" value="1"/>
</dbReference>
<feature type="transmembrane region" description="Helical" evidence="13">
    <location>
        <begin position="319"/>
        <end position="341"/>
    </location>
</feature>
<evidence type="ECO:0000256" key="5">
    <source>
        <dbReference type="ARBA" id="ARBA00022448"/>
    </source>
</evidence>
<dbReference type="InterPro" id="IPR008509">
    <property type="entry name" value="MOT2/MFSD5"/>
</dbReference>
<keyword evidence="6" id="KW-1003">Cell membrane</keyword>
<evidence type="ECO:0000256" key="6">
    <source>
        <dbReference type="ARBA" id="ARBA00022475"/>
    </source>
</evidence>
<dbReference type="InterPro" id="IPR036259">
    <property type="entry name" value="MFS_trans_sf"/>
</dbReference>
<dbReference type="Gene3D" id="1.20.1250.20">
    <property type="entry name" value="MFS general substrate transporter like domains"/>
    <property type="match status" value="1"/>
</dbReference>
<dbReference type="PANTHER" id="PTHR23516">
    <property type="entry name" value="SAM (S-ADENOSYL METHIONINE) TRANSPORTER"/>
    <property type="match status" value="1"/>
</dbReference>
<keyword evidence="5" id="KW-0813">Transport</keyword>
<evidence type="ECO:0000256" key="7">
    <source>
        <dbReference type="ARBA" id="ARBA00022692"/>
    </source>
</evidence>
<feature type="transmembrane region" description="Helical" evidence="13">
    <location>
        <begin position="379"/>
        <end position="401"/>
    </location>
</feature>
<evidence type="ECO:0000256" key="8">
    <source>
        <dbReference type="ARBA" id="ARBA00022989"/>
    </source>
</evidence>
<keyword evidence="7 13" id="KW-0812">Transmembrane</keyword>
<feature type="transmembrane region" description="Helical" evidence="13">
    <location>
        <begin position="48"/>
        <end position="69"/>
    </location>
</feature>
<name>A0A6J0J5G3_9PASS</name>
<evidence type="ECO:0000256" key="3">
    <source>
        <dbReference type="ARBA" id="ARBA00008335"/>
    </source>
</evidence>
<feature type="transmembrane region" description="Helical" evidence="13">
    <location>
        <begin position="219"/>
        <end position="238"/>
    </location>
</feature>
<feature type="transmembrane region" description="Helical" evidence="13">
    <location>
        <begin position="353"/>
        <end position="373"/>
    </location>
</feature>